<accession>A7T4Z7</accession>
<dbReference type="Proteomes" id="UP000001593">
    <property type="component" value="Unassembled WGS sequence"/>
</dbReference>
<dbReference type="PhylomeDB" id="A7T4Z7"/>
<dbReference type="HOGENOM" id="CLU_1338973_0_0_1"/>
<organism evidence="2 3">
    <name type="scientific">Nematostella vectensis</name>
    <name type="common">Starlet sea anemone</name>
    <dbReference type="NCBI Taxonomy" id="45351"/>
    <lineage>
        <taxon>Eukaryota</taxon>
        <taxon>Metazoa</taxon>
        <taxon>Cnidaria</taxon>
        <taxon>Anthozoa</taxon>
        <taxon>Hexacorallia</taxon>
        <taxon>Actiniaria</taxon>
        <taxon>Edwardsiidae</taxon>
        <taxon>Nematostella</taxon>
    </lineage>
</organism>
<dbReference type="Gene3D" id="1.10.287.70">
    <property type="match status" value="1"/>
</dbReference>
<gene>
    <name evidence="2" type="ORF">NEMVEDRAFT_v1g222405</name>
</gene>
<keyword evidence="3" id="KW-1185">Reference proteome</keyword>
<evidence type="ECO:0000313" key="3">
    <source>
        <dbReference type="Proteomes" id="UP000001593"/>
    </source>
</evidence>
<dbReference type="SUPFAM" id="SSF81324">
    <property type="entry name" value="Voltage-gated potassium channels"/>
    <property type="match status" value="1"/>
</dbReference>
<dbReference type="OMA" id="CTSMAGM"/>
<keyword evidence="1" id="KW-0812">Transmembrane</keyword>
<dbReference type="InParanoid" id="A7T4Z7"/>
<protein>
    <submittedName>
        <fullName evidence="2">Uncharacterized protein</fullName>
    </submittedName>
</protein>
<dbReference type="AlphaFoldDB" id="A7T4Z7"/>
<feature type="transmembrane region" description="Helical" evidence="1">
    <location>
        <begin position="153"/>
        <end position="173"/>
    </location>
</feature>
<keyword evidence="1" id="KW-1133">Transmembrane helix</keyword>
<dbReference type="KEGG" id="nve:5499458"/>
<evidence type="ECO:0000313" key="2">
    <source>
        <dbReference type="EMBL" id="EDO28964.1"/>
    </source>
</evidence>
<name>A7T4Z7_NEMVE</name>
<proteinExistence type="predicted"/>
<evidence type="ECO:0000256" key="1">
    <source>
        <dbReference type="SAM" id="Phobius"/>
    </source>
</evidence>
<sequence length="205" mass="22691">MTLAAIPRIITFAFGVVLCRFCLVGCTCPKTLRIAILDRPPYIKNTSNHGYGMLSLIMDELAVKAYGCPLSLECRPKTVYDVTRISNDSGLFDALNGTNSTDFVFPVGAKQGIQKVYNKLFIGLLEHPGSMLLVIPGQQDPVQTCLETILSSWPLLALSIICTSMAGMAMWVFESLSNSEEFPRDFAKGWWEGFWWAFISMTTVG</sequence>
<dbReference type="EMBL" id="DS471011">
    <property type="protein sequence ID" value="EDO28964.1"/>
    <property type="molecule type" value="Genomic_DNA"/>
</dbReference>
<reference evidence="2 3" key="1">
    <citation type="journal article" date="2007" name="Science">
        <title>Sea anemone genome reveals ancestral eumetazoan gene repertoire and genomic organization.</title>
        <authorList>
            <person name="Putnam N.H."/>
            <person name="Srivastava M."/>
            <person name="Hellsten U."/>
            <person name="Dirks B."/>
            <person name="Chapman J."/>
            <person name="Salamov A."/>
            <person name="Terry A."/>
            <person name="Shapiro H."/>
            <person name="Lindquist E."/>
            <person name="Kapitonov V.V."/>
            <person name="Jurka J."/>
            <person name="Genikhovich G."/>
            <person name="Grigoriev I.V."/>
            <person name="Lucas S.M."/>
            <person name="Steele R.E."/>
            <person name="Finnerty J.R."/>
            <person name="Technau U."/>
            <person name="Martindale M.Q."/>
            <person name="Rokhsar D.S."/>
        </authorList>
    </citation>
    <scope>NUCLEOTIDE SEQUENCE [LARGE SCALE GENOMIC DNA]</scope>
    <source>
        <strain evidence="3">CH2 X CH6</strain>
    </source>
</reference>
<keyword evidence="1" id="KW-0472">Membrane</keyword>